<sequence length="273" mass="30408">MTSSQDDIVELADHVWARFGARMSGLSDEEWAWCPAPETRISIRWRLGHVTDMLAQERNWTWLGVRAPVEGPRPDPVGASDAMAAAEEAYTRWRALVVRDDIDLSTAIGAPAGEYGTATRRSYVLHVIEELTHHCAESALLRDLYECHEASSPDTRHSRTSSGVATARQADPTAATTTEFAVLIGPGPAWDDALDIRQQSVWETHAKYMDGLVADGVIVLGGPLGEGEHILHFVEADDEASVRRHFSGDPWQQNGLLRIEWVRQWHLWLDGRI</sequence>
<dbReference type="InterPro" id="IPR034660">
    <property type="entry name" value="DinB/YfiT-like"/>
</dbReference>
<dbReference type="Proteomes" id="UP000571817">
    <property type="component" value="Unassembled WGS sequence"/>
</dbReference>
<accession>A0A853DAX6</accession>
<evidence type="ECO:0000313" key="4">
    <source>
        <dbReference type="Proteomes" id="UP000571817"/>
    </source>
</evidence>
<dbReference type="Gene3D" id="1.20.120.450">
    <property type="entry name" value="dinb family like domain"/>
    <property type="match status" value="1"/>
</dbReference>
<keyword evidence="4" id="KW-1185">Reference proteome</keyword>
<protein>
    <submittedName>
        <fullName evidence="3">Uncharacterized protein YciI</fullName>
    </submittedName>
</protein>
<dbReference type="SUPFAM" id="SSF109854">
    <property type="entry name" value="DinB/YfiT-like putative metalloenzymes"/>
    <property type="match status" value="1"/>
</dbReference>
<feature type="region of interest" description="Disordered" evidence="1">
    <location>
        <begin position="151"/>
        <end position="172"/>
    </location>
</feature>
<dbReference type="Pfam" id="PF12867">
    <property type="entry name" value="DinB_2"/>
    <property type="match status" value="1"/>
</dbReference>
<organism evidence="3 4">
    <name type="scientific">Allobranchiibius huperziae</name>
    <dbReference type="NCBI Taxonomy" id="1874116"/>
    <lineage>
        <taxon>Bacteria</taxon>
        <taxon>Bacillati</taxon>
        <taxon>Actinomycetota</taxon>
        <taxon>Actinomycetes</taxon>
        <taxon>Micrococcales</taxon>
        <taxon>Dermacoccaceae</taxon>
        <taxon>Allobranchiibius</taxon>
    </lineage>
</organism>
<comment type="caution">
    <text evidence="3">The sequence shown here is derived from an EMBL/GenBank/DDBJ whole genome shotgun (WGS) entry which is preliminary data.</text>
</comment>
<dbReference type="InterPro" id="IPR024775">
    <property type="entry name" value="DinB-like"/>
</dbReference>
<evidence type="ECO:0000259" key="2">
    <source>
        <dbReference type="Pfam" id="PF12867"/>
    </source>
</evidence>
<gene>
    <name evidence="3" type="ORF">HNR15_001649</name>
</gene>
<proteinExistence type="predicted"/>
<dbReference type="AlphaFoldDB" id="A0A853DAX6"/>
<dbReference type="EMBL" id="JACCFW010000001">
    <property type="protein sequence ID" value="NYJ74686.1"/>
    <property type="molecule type" value="Genomic_DNA"/>
</dbReference>
<dbReference type="SUPFAM" id="SSF54909">
    <property type="entry name" value="Dimeric alpha+beta barrel"/>
    <property type="match status" value="1"/>
</dbReference>
<reference evidence="3 4" key="1">
    <citation type="submission" date="2020-07" db="EMBL/GenBank/DDBJ databases">
        <title>Sequencing the genomes of 1000 actinobacteria strains.</title>
        <authorList>
            <person name="Klenk H.-P."/>
        </authorList>
    </citation>
    <scope>NUCLEOTIDE SEQUENCE [LARGE SCALE GENOMIC DNA]</scope>
    <source>
        <strain evidence="3 4">DSM 29531</strain>
    </source>
</reference>
<feature type="domain" description="DinB-like" evidence="2">
    <location>
        <begin position="13"/>
        <end position="137"/>
    </location>
</feature>
<evidence type="ECO:0000256" key="1">
    <source>
        <dbReference type="SAM" id="MobiDB-lite"/>
    </source>
</evidence>
<evidence type="ECO:0000313" key="3">
    <source>
        <dbReference type="EMBL" id="NYJ74686.1"/>
    </source>
</evidence>
<dbReference type="RefSeq" id="WP_179480754.1">
    <property type="nucleotide sequence ID" value="NZ_JACCFW010000001.1"/>
</dbReference>
<name>A0A853DAX6_9MICO</name>
<dbReference type="Gene3D" id="3.30.70.1060">
    <property type="entry name" value="Dimeric alpha+beta barrel"/>
    <property type="match status" value="1"/>
</dbReference>
<dbReference type="InterPro" id="IPR011008">
    <property type="entry name" value="Dimeric_a/b-barrel"/>
</dbReference>